<dbReference type="OrthoDB" id="1042522at2"/>
<dbReference type="EMBL" id="FNYQ01000002">
    <property type="protein sequence ID" value="SEI41655.1"/>
    <property type="molecule type" value="Genomic_DNA"/>
</dbReference>
<sequence>MQSLVFHHTQFEIVDRNGQPWLQAAQIAKALGYAREDAISRIYSRNADEFTPCMSETVNLTVSGNLQKEVRIFSLRGAHLLAMFARTDVAKEFRRWVLDVLEGRVEIHGSRKLASELDLSYPVERWLGSNPLYARYHLDPGSVFITADMFFDQRSPTLTVLAELKRAGYDVEACYLEVQGMRHHLEVSRDFMRALHQRSGEALSQGMRVKRW</sequence>
<protein>
    <submittedName>
        <fullName evidence="2">BRO family, N-terminal domain</fullName>
    </submittedName>
</protein>
<organism evidence="2 3">
    <name type="scientific">Azotobacter beijerinckii</name>
    <dbReference type="NCBI Taxonomy" id="170623"/>
    <lineage>
        <taxon>Bacteria</taxon>
        <taxon>Pseudomonadati</taxon>
        <taxon>Pseudomonadota</taxon>
        <taxon>Gammaproteobacteria</taxon>
        <taxon>Pseudomonadales</taxon>
        <taxon>Pseudomonadaceae</taxon>
        <taxon>Azotobacter</taxon>
    </lineage>
</organism>
<name>A0A1H6QQY9_9GAMM</name>
<dbReference type="Proteomes" id="UP000199250">
    <property type="component" value="Unassembled WGS sequence"/>
</dbReference>
<accession>A0A1H6QQY9</accession>
<dbReference type="InterPro" id="IPR003497">
    <property type="entry name" value="BRO_N_domain"/>
</dbReference>
<dbReference type="Pfam" id="PF02498">
    <property type="entry name" value="Bro-N"/>
    <property type="match status" value="1"/>
</dbReference>
<feature type="domain" description="Bro-N" evidence="1">
    <location>
        <begin position="1"/>
        <end position="109"/>
    </location>
</feature>
<evidence type="ECO:0000313" key="2">
    <source>
        <dbReference type="EMBL" id="SEI41655.1"/>
    </source>
</evidence>
<dbReference type="RefSeq" id="WP_090729098.1">
    <property type="nucleotide sequence ID" value="NZ_FNYQ01000002.1"/>
</dbReference>
<dbReference type="PROSITE" id="PS51750">
    <property type="entry name" value="BRO_N"/>
    <property type="match status" value="1"/>
</dbReference>
<evidence type="ECO:0000313" key="3">
    <source>
        <dbReference type="Proteomes" id="UP000199250"/>
    </source>
</evidence>
<dbReference type="AlphaFoldDB" id="A0A1H6QQY9"/>
<dbReference type="SMART" id="SM01040">
    <property type="entry name" value="Bro-N"/>
    <property type="match status" value="1"/>
</dbReference>
<reference evidence="2 3" key="1">
    <citation type="submission" date="2016-10" db="EMBL/GenBank/DDBJ databases">
        <authorList>
            <person name="de Groot N.N."/>
        </authorList>
    </citation>
    <scope>NUCLEOTIDE SEQUENCE [LARGE SCALE GENOMIC DNA]</scope>
    <source>
        <strain evidence="2 3">DSM 373</strain>
    </source>
</reference>
<proteinExistence type="predicted"/>
<evidence type="ECO:0000259" key="1">
    <source>
        <dbReference type="PROSITE" id="PS51750"/>
    </source>
</evidence>
<gene>
    <name evidence="2" type="ORF">SAMN04244572_00113</name>
</gene>